<dbReference type="Gene3D" id="3.40.50.410">
    <property type="entry name" value="von Willebrand factor, type A domain"/>
    <property type="match status" value="1"/>
</dbReference>
<evidence type="ECO:0000313" key="3">
    <source>
        <dbReference type="Proteomes" id="UP000663828"/>
    </source>
</evidence>
<keyword evidence="3" id="KW-1185">Reference proteome</keyword>
<dbReference type="InterPro" id="IPR036465">
    <property type="entry name" value="vWFA_dom_sf"/>
</dbReference>
<protein>
    <recommendedName>
        <fullName evidence="4">VWFA domain-containing protein</fullName>
    </recommendedName>
</protein>
<dbReference type="PANTHER" id="PTHR34706:SF1">
    <property type="entry name" value="VWFA DOMAIN-CONTAINING PROTEIN"/>
    <property type="match status" value="1"/>
</dbReference>
<dbReference type="PANTHER" id="PTHR34706">
    <property type="entry name" value="SLR1338 PROTEIN"/>
    <property type="match status" value="1"/>
</dbReference>
<proteinExistence type="predicted"/>
<dbReference type="SUPFAM" id="SSF53300">
    <property type="entry name" value="vWA-like"/>
    <property type="match status" value="1"/>
</dbReference>
<dbReference type="EMBL" id="CAJNOR010007091">
    <property type="protein sequence ID" value="CAF1610495.1"/>
    <property type="molecule type" value="Genomic_DNA"/>
</dbReference>
<sequence>MLSDRRRQSNSNRSTNSSNSTNNGAIEDALNTSGMGAEATEINELNQLNDRRIQRRISSDDAAICEIARKYKIPPEMARYLRELREYEIVIVCDDSGSMKTEVDDTEHTRWDELCEIVKIILDIGVRFDSNGVDIYFLNRDVLLGVRDPRTVEQVFNEPPSGLTPMVPVLKQVFQSELARRGRDKKLLVFVATDGLPTDEFEKENPQELERLMQAERNVNTTHVSFLLCTDDPNCVERMKKWDRIMHNVDVTDDYETEKRRVLHCSGADYPFSYGDYIVKALVGAIVRQIDVSNELH</sequence>
<evidence type="ECO:0000313" key="2">
    <source>
        <dbReference type="EMBL" id="CAF1610495.1"/>
    </source>
</evidence>
<organism evidence="2 3">
    <name type="scientific">Adineta ricciae</name>
    <name type="common">Rotifer</name>
    <dbReference type="NCBI Taxonomy" id="249248"/>
    <lineage>
        <taxon>Eukaryota</taxon>
        <taxon>Metazoa</taxon>
        <taxon>Spiralia</taxon>
        <taxon>Gnathifera</taxon>
        <taxon>Rotifera</taxon>
        <taxon>Eurotatoria</taxon>
        <taxon>Bdelloidea</taxon>
        <taxon>Adinetida</taxon>
        <taxon>Adinetidae</taxon>
        <taxon>Adineta</taxon>
    </lineage>
</organism>
<accession>A0A816BEX1</accession>
<evidence type="ECO:0000256" key="1">
    <source>
        <dbReference type="SAM" id="MobiDB-lite"/>
    </source>
</evidence>
<dbReference type="Proteomes" id="UP000663828">
    <property type="component" value="Unassembled WGS sequence"/>
</dbReference>
<gene>
    <name evidence="2" type="ORF">XAT740_LOCUS48839</name>
</gene>
<feature type="compositionally biased region" description="Low complexity" evidence="1">
    <location>
        <begin position="9"/>
        <end position="23"/>
    </location>
</feature>
<feature type="region of interest" description="Disordered" evidence="1">
    <location>
        <begin position="1"/>
        <end position="29"/>
    </location>
</feature>
<name>A0A816BEX1_ADIRI</name>
<dbReference type="AlphaFoldDB" id="A0A816BEX1"/>
<reference evidence="2" key="1">
    <citation type="submission" date="2021-02" db="EMBL/GenBank/DDBJ databases">
        <authorList>
            <person name="Nowell W R."/>
        </authorList>
    </citation>
    <scope>NUCLEOTIDE SEQUENCE</scope>
</reference>
<comment type="caution">
    <text evidence="2">The sequence shown here is derived from an EMBL/GenBank/DDBJ whole genome shotgun (WGS) entry which is preliminary data.</text>
</comment>
<evidence type="ECO:0008006" key="4">
    <source>
        <dbReference type="Google" id="ProtNLM"/>
    </source>
</evidence>